<reference evidence="2" key="1">
    <citation type="journal article" date="2023" name="Mol. Phylogenet. Evol.">
        <title>Genome-scale phylogeny and comparative genomics of the fungal order Sordariales.</title>
        <authorList>
            <person name="Hensen N."/>
            <person name="Bonometti L."/>
            <person name="Westerberg I."/>
            <person name="Brannstrom I.O."/>
            <person name="Guillou S."/>
            <person name="Cros-Aarteil S."/>
            <person name="Calhoun S."/>
            <person name="Haridas S."/>
            <person name="Kuo A."/>
            <person name="Mondo S."/>
            <person name="Pangilinan J."/>
            <person name="Riley R."/>
            <person name="LaButti K."/>
            <person name="Andreopoulos B."/>
            <person name="Lipzen A."/>
            <person name="Chen C."/>
            <person name="Yan M."/>
            <person name="Daum C."/>
            <person name="Ng V."/>
            <person name="Clum A."/>
            <person name="Steindorff A."/>
            <person name="Ohm R.A."/>
            <person name="Martin F."/>
            <person name="Silar P."/>
            <person name="Natvig D.O."/>
            <person name="Lalanne C."/>
            <person name="Gautier V."/>
            <person name="Ament-Velasquez S.L."/>
            <person name="Kruys A."/>
            <person name="Hutchinson M.I."/>
            <person name="Powell A.J."/>
            <person name="Barry K."/>
            <person name="Miller A.N."/>
            <person name="Grigoriev I.V."/>
            <person name="Debuchy R."/>
            <person name="Gladieux P."/>
            <person name="Hiltunen Thoren M."/>
            <person name="Johannesson H."/>
        </authorList>
    </citation>
    <scope>NUCLEOTIDE SEQUENCE [LARGE SCALE GENOMIC DNA]</scope>
    <source>
        <strain evidence="2">CBS 340.73</strain>
    </source>
</reference>
<evidence type="ECO:0000313" key="1">
    <source>
        <dbReference type="EMBL" id="KAK3940469.1"/>
    </source>
</evidence>
<comment type="caution">
    <text evidence="1">The sequence shown here is derived from an EMBL/GenBank/DDBJ whole genome shotgun (WGS) entry which is preliminary data.</text>
</comment>
<evidence type="ECO:0000313" key="2">
    <source>
        <dbReference type="Proteomes" id="UP001303473"/>
    </source>
</evidence>
<accession>A0AAN6N8N0</accession>
<name>A0AAN6N8N0_9PEZI</name>
<dbReference type="AlphaFoldDB" id="A0AAN6N8N0"/>
<organism evidence="1 2">
    <name type="scientific">Diplogelasinospora grovesii</name>
    <dbReference type="NCBI Taxonomy" id="303347"/>
    <lineage>
        <taxon>Eukaryota</taxon>
        <taxon>Fungi</taxon>
        <taxon>Dikarya</taxon>
        <taxon>Ascomycota</taxon>
        <taxon>Pezizomycotina</taxon>
        <taxon>Sordariomycetes</taxon>
        <taxon>Sordariomycetidae</taxon>
        <taxon>Sordariales</taxon>
        <taxon>Diplogelasinosporaceae</taxon>
        <taxon>Diplogelasinospora</taxon>
    </lineage>
</organism>
<protein>
    <submittedName>
        <fullName evidence="1">Uncharacterized protein</fullName>
    </submittedName>
</protein>
<proteinExistence type="predicted"/>
<sequence>MEDMEVLSYMEALSFYTEVPQDLKDIRRAGRLCTAAVVNTLAVNGIPSAIVGDNALSADRQQDIELVVNEAAQEQCYEVLTSCGLIPGVPEGTAAPGSFADWQWRAQTPPSRHPQGDRRRYRLATPMYAIPSTVWDWYLPWIIIYSAEDVHLPPILQLPSSPPITSGPYVSVCSVYSSPDYCRFRTEEDLQDAHCLVPSFRHFVESALYVSMVRDEIDPSISAASWAYEDLLRMLLKCRSHCPGGMASLPDLALPVLQKSN</sequence>
<dbReference type="Proteomes" id="UP001303473">
    <property type="component" value="Unassembled WGS sequence"/>
</dbReference>
<keyword evidence="2" id="KW-1185">Reference proteome</keyword>
<dbReference type="EMBL" id="MU853796">
    <property type="protein sequence ID" value="KAK3940469.1"/>
    <property type="molecule type" value="Genomic_DNA"/>
</dbReference>
<gene>
    <name evidence="1" type="ORF">QBC46DRAFT_408281</name>
</gene>